<accession>A0A9D3YQY3</accession>
<reference evidence="1" key="1">
    <citation type="journal article" date="2019" name="bioRxiv">
        <title>The Genome of the Zebra Mussel, Dreissena polymorpha: A Resource for Invasive Species Research.</title>
        <authorList>
            <person name="McCartney M.A."/>
            <person name="Auch B."/>
            <person name="Kono T."/>
            <person name="Mallez S."/>
            <person name="Zhang Y."/>
            <person name="Obille A."/>
            <person name="Becker A."/>
            <person name="Abrahante J.E."/>
            <person name="Garbe J."/>
            <person name="Badalamenti J.P."/>
            <person name="Herman A."/>
            <person name="Mangelson H."/>
            <person name="Liachko I."/>
            <person name="Sullivan S."/>
            <person name="Sone E.D."/>
            <person name="Koren S."/>
            <person name="Silverstein K.A.T."/>
            <person name="Beckman K.B."/>
            <person name="Gohl D.M."/>
        </authorList>
    </citation>
    <scope>NUCLEOTIDE SEQUENCE</scope>
    <source>
        <strain evidence="1">Duluth1</strain>
        <tissue evidence="1">Whole animal</tissue>
    </source>
</reference>
<protein>
    <submittedName>
        <fullName evidence="1">Uncharacterized protein</fullName>
    </submittedName>
</protein>
<evidence type="ECO:0000313" key="1">
    <source>
        <dbReference type="EMBL" id="KAH3703269.1"/>
    </source>
</evidence>
<evidence type="ECO:0000313" key="2">
    <source>
        <dbReference type="Proteomes" id="UP000828390"/>
    </source>
</evidence>
<proteinExistence type="predicted"/>
<gene>
    <name evidence="1" type="ORF">DPMN_078301</name>
</gene>
<sequence>MLQPPETMTFIVLSCICIHNLRQRYGNERVSVADYKDNIIPGQLRNDNPLIDRVSKLSSNSTTKA</sequence>
<keyword evidence="2" id="KW-1185">Reference proteome</keyword>
<reference evidence="1" key="2">
    <citation type="submission" date="2020-11" db="EMBL/GenBank/DDBJ databases">
        <authorList>
            <person name="McCartney M.A."/>
            <person name="Auch B."/>
            <person name="Kono T."/>
            <person name="Mallez S."/>
            <person name="Becker A."/>
            <person name="Gohl D.M."/>
            <person name="Silverstein K.A.T."/>
            <person name="Koren S."/>
            <person name="Bechman K.B."/>
            <person name="Herman A."/>
            <person name="Abrahante J.E."/>
            <person name="Garbe J."/>
        </authorList>
    </citation>
    <scope>NUCLEOTIDE SEQUENCE</scope>
    <source>
        <strain evidence="1">Duluth1</strain>
        <tissue evidence="1">Whole animal</tissue>
    </source>
</reference>
<organism evidence="1 2">
    <name type="scientific">Dreissena polymorpha</name>
    <name type="common">Zebra mussel</name>
    <name type="synonym">Mytilus polymorpha</name>
    <dbReference type="NCBI Taxonomy" id="45954"/>
    <lineage>
        <taxon>Eukaryota</taxon>
        <taxon>Metazoa</taxon>
        <taxon>Spiralia</taxon>
        <taxon>Lophotrochozoa</taxon>
        <taxon>Mollusca</taxon>
        <taxon>Bivalvia</taxon>
        <taxon>Autobranchia</taxon>
        <taxon>Heteroconchia</taxon>
        <taxon>Euheterodonta</taxon>
        <taxon>Imparidentia</taxon>
        <taxon>Neoheterodontei</taxon>
        <taxon>Myida</taxon>
        <taxon>Dreissenoidea</taxon>
        <taxon>Dreissenidae</taxon>
        <taxon>Dreissena</taxon>
    </lineage>
</organism>
<comment type="caution">
    <text evidence="1">The sequence shown here is derived from an EMBL/GenBank/DDBJ whole genome shotgun (WGS) entry which is preliminary data.</text>
</comment>
<dbReference type="AlphaFoldDB" id="A0A9D3YQY3"/>
<dbReference type="EMBL" id="JAIWYP010000015">
    <property type="protein sequence ID" value="KAH3703269.1"/>
    <property type="molecule type" value="Genomic_DNA"/>
</dbReference>
<name>A0A9D3YQY3_DREPO</name>
<dbReference type="Proteomes" id="UP000828390">
    <property type="component" value="Unassembled WGS sequence"/>
</dbReference>